<keyword evidence="4" id="KW-0808">Transferase</keyword>
<evidence type="ECO:0000313" key="8">
    <source>
        <dbReference type="EMBL" id="PWN58372.1"/>
    </source>
</evidence>
<dbReference type="Proteomes" id="UP000236413">
    <property type="component" value="Unassembled WGS sequence"/>
</dbReference>
<organism evidence="8 9">
    <name type="scientific">Chryseobacterium viscerum</name>
    <dbReference type="NCBI Taxonomy" id="1037377"/>
    <lineage>
        <taxon>Bacteria</taxon>
        <taxon>Pseudomonadati</taxon>
        <taxon>Bacteroidota</taxon>
        <taxon>Flavobacteriia</taxon>
        <taxon>Flavobacteriales</taxon>
        <taxon>Weeksellaceae</taxon>
        <taxon>Chryseobacterium group</taxon>
        <taxon>Chryseobacterium</taxon>
    </lineage>
</organism>
<keyword evidence="6" id="KW-0902">Two-component regulatory system</keyword>
<comment type="catalytic activity">
    <reaction evidence="1">
        <text>ATP + protein L-histidine = ADP + protein N-phospho-L-histidine.</text>
        <dbReference type="EC" id="2.7.13.3"/>
    </reaction>
</comment>
<dbReference type="CDD" id="cd00075">
    <property type="entry name" value="HATPase"/>
    <property type="match status" value="1"/>
</dbReference>
<dbReference type="Pfam" id="PF02518">
    <property type="entry name" value="HATPase_c"/>
    <property type="match status" value="1"/>
</dbReference>
<comment type="caution">
    <text evidence="8">The sequence shown here is derived from an EMBL/GenBank/DDBJ whole genome shotgun (WGS) entry which is preliminary data.</text>
</comment>
<evidence type="ECO:0000256" key="4">
    <source>
        <dbReference type="ARBA" id="ARBA00022679"/>
    </source>
</evidence>
<evidence type="ECO:0000313" key="9">
    <source>
        <dbReference type="Proteomes" id="UP000236413"/>
    </source>
</evidence>
<protein>
    <recommendedName>
        <fullName evidence="2">histidine kinase</fullName>
        <ecNumber evidence="2">2.7.13.3</ecNumber>
    </recommendedName>
</protein>
<dbReference type="Gene3D" id="3.30.565.10">
    <property type="entry name" value="Histidine kinase-like ATPase, C-terminal domain"/>
    <property type="match status" value="1"/>
</dbReference>
<dbReference type="CDD" id="cd00082">
    <property type="entry name" value="HisKA"/>
    <property type="match status" value="1"/>
</dbReference>
<proteinExistence type="predicted"/>
<dbReference type="FunFam" id="3.30.565.10:FF:000006">
    <property type="entry name" value="Sensor histidine kinase WalK"/>
    <property type="match status" value="1"/>
</dbReference>
<name>A0A316WAH1_9FLAO</name>
<dbReference type="SMART" id="SM00388">
    <property type="entry name" value="HisKA"/>
    <property type="match status" value="1"/>
</dbReference>
<dbReference type="InterPro" id="IPR036890">
    <property type="entry name" value="HATPase_C_sf"/>
</dbReference>
<dbReference type="AlphaFoldDB" id="A0A316WAH1"/>
<dbReference type="PANTHER" id="PTHR43711:SF1">
    <property type="entry name" value="HISTIDINE KINASE 1"/>
    <property type="match status" value="1"/>
</dbReference>
<evidence type="ECO:0000256" key="6">
    <source>
        <dbReference type="ARBA" id="ARBA00023012"/>
    </source>
</evidence>
<dbReference type="InterPro" id="IPR003661">
    <property type="entry name" value="HisK_dim/P_dom"/>
</dbReference>
<gene>
    <name evidence="8" type="ORF">C1634_022730</name>
</gene>
<dbReference type="Gene3D" id="1.10.287.130">
    <property type="match status" value="1"/>
</dbReference>
<dbReference type="EMBL" id="PPEG02000011">
    <property type="protein sequence ID" value="PWN58372.1"/>
    <property type="molecule type" value="Genomic_DNA"/>
</dbReference>
<evidence type="ECO:0000256" key="1">
    <source>
        <dbReference type="ARBA" id="ARBA00000085"/>
    </source>
</evidence>
<keyword evidence="3" id="KW-0597">Phosphoprotein</keyword>
<dbReference type="InterPro" id="IPR003594">
    <property type="entry name" value="HATPase_dom"/>
</dbReference>
<dbReference type="EC" id="2.7.13.3" evidence="2"/>
<sequence>MVSHELRNPLTAIKAYVHLLNRAAKKDNDNGLADKMSKIDNQVQRMENLISGFLDAARLGEGKINLKKSHFDMADLVKRTEQECMTMITSHRLIFAPAEIAVVEADRSKIEQVMTNFINNAVKYSLYDTCITVNCFTKDGFAYFSVKDQGMGIPAKDHPFIFDRFYRVESDAMKNTKGFGMGLYICKEIIERHHGQIGMESTEGSGSTFWFRLPVAIS</sequence>
<dbReference type="InterPro" id="IPR004358">
    <property type="entry name" value="Sig_transdc_His_kin-like_C"/>
</dbReference>
<evidence type="ECO:0000256" key="5">
    <source>
        <dbReference type="ARBA" id="ARBA00022777"/>
    </source>
</evidence>
<dbReference type="GO" id="GO:0000155">
    <property type="term" value="F:phosphorelay sensor kinase activity"/>
    <property type="evidence" value="ECO:0007669"/>
    <property type="project" value="InterPro"/>
</dbReference>
<dbReference type="SMART" id="SM00387">
    <property type="entry name" value="HATPase_c"/>
    <property type="match status" value="1"/>
</dbReference>
<dbReference type="InterPro" id="IPR036097">
    <property type="entry name" value="HisK_dim/P_sf"/>
</dbReference>
<dbReference type="SUPFAM" id="SSF55874">
    <property type="entry name" value="ATPase domain of HSP90 chaperone/DNA topoisomerase II/histidine kinase"/>
    <property type="match status" value="1"/>
</dbReference>
<dbReference type="PRINTS" id="PR00344">
    <property type="entry name" value="BCTRLSENSOR"/>
</dbReference>
<feature type="domain" description="Histidine kinase" evidence="7">
    <location>
        <begin position="1"/>
        <end position="217"/>
    </location>
</feature>
<keyword evidence="5 8" id="KW-0418">Kinase</keyword>
<dbReference type="SUPFAM" id="SSF47384">
    <property type="entry name" value="Homodimeric domain of signal transducing histidine kinase"/>
    <property type="match status" value="1"/>
</dbReference>
<evidence type="ECO:0000256" key="2">
    <source>
        <dbReference type="ARBA" id="ARBA00012438"/>
    </source>
</evidence>
<accession>A0A316WAH1</accession>
<dbReference type="InterPro" id="IPR050736">
    <property type="entry name" value="Sensor_HK_Regulatory"/>
</dbReference>
<evidence type="ECO:0000259" key="7">
    <source>
        <dbReference type="PROSITE" id="PS50109"/>
    </source>
</evidence>
<dbReference type="PROSITE" id="PS50109">
    <property type="entry name" value="HIS_KIN"/>
    <property type="match status" value="1"/>
</dbReference>
<reference evidence="8 9" key="1">
    <citation type="submission" date="2018-04" db="EMBL/GenBank/DDBJ databases">
        <title>Chryseobacterium oncorhynchi 701B-08T from rainbow trout, and Chryseobacterium viscerum 687B-08T from diseased fish.</title>
        <authorList>
            <person name="Jeong J.-J."/>
            <person name="Lee Y.J."/>
            <person name="Pathiraja D."/>
            <person name="Park B."/>
            <person name="Choi I.-G."/>
            <person name="Kim K.D."/>
        </authorList>
    </citation>
    <scope>NUCLEOTIDE SEQUENCE [LARGE SCALE GENOMIC DNA]</scope>
    <source>
        <strain evidence="8 9">687B-08</strain>
    </source>
</reference>
<dbReference type="InterPro" id="IPR005467">
    <property type="entry name" value="His_kinase_dom"/>
</dbReference>
<evidence type="ECO:0000256" key="3">
    <source>
        <dbReference type="ARBA" id="ARBA00022553"/>
    </source>
</evidence>
<dbReference type="PANTHER" id="PTHR43711">
    <property type="entry name" value="TWO-COMPONENT HISTIDINE KINASE"/>
    <property type="match status" value="1"/>
</dbReference>
<dbReference type="Pfam" id="PF00512">
    <property type="entry name" value="HisKA"/>
    <property type="match status" value="1"/>
</dbReference>